<dbReference type="EMBL" id="FNVQ01000002">
    <property type="protein sequence ID" value="SEG47433.1"/>
    <property type="molecule type" value="Genomic_DNA"/>
</dbReference>
<feature type="region of interest" description="Disordered" evidence="12">
    <location>
        <begin position="137"/>
        <end position="156"/>
    </location>
</feature>
<feature type="domain" description="TonB-dependent receptor-like beta-barrel" evidence="13">
    <location>
        <begin position="234"/>
        <end position="658"/>
    </location>
</feature>
<dbReference type="InterPro" id="IPR036942">
    <property type="entry name" value="Beta-barrel_TonB_sf"/>
</dbReference>
<feature type="region of interest" description="Disordered" evidence="12">
    <location>
        <begin position="278"/>
        <end position="306"/>
    </location>
</feature>
<dbReference type="Gene3D" id="2.170.130.10">
    <property type="entry name" value="TonB-dependent receptor, plug domain"/>
    <property type="match status" value="1"/>
</dbReference>
<feature type="compositionally biased region" description="Polar residues" evidence="12">
    <location>
        <begin position="10"/>
        <end position="21"/>
    </location>
</feature>
<dbReference type="GO" id="GO:0044718">
    <property type="term" value="P:siderophore transmembrane transport"/>
    <property type="evidence" value="ECO:0007669"/>
    <property type="project" value="TreeGrafter"/>
</dbReference>
<dbReference type="Pfam" id="PF00593">
    <property type="entry name" value="TonB_dep_Rec_b-barrel"/>
    <property type="match status" value="1"/>
</dbReference>
<keyword evidence="8 10" id="KW-0472">Membrane</keyword>
<dbReference type="Proteomes" id="UP000236745">
    <property type="component" value="Unassembled WGS sequence"/>
</dbReference>
<dbReference type="PANTHER" id="PTHR30069:SF53">
    <property type="entry name" value="COLICIN I RECEPTOR-RELATED"/>
    <property type="match status" value="1"/>
</dbReference>
<accession>A0A1H6AFA9</accession>
<evidence type="ECO:0000256" key="5">
    <source>
        <dbReference type="ARBA" id="ARBA00022729"/>
    </source>
</evidence>
<dbReference type="InterPro" id="IPR037066">
    <property type="entry name" value="Plug_dom_sf"/>
</dbReference>
<keyword evidence="15" id="KW-0675">Receptor</keyword>
<dbReference type="InterPro" id="IPR039426">
    <property type="entry name" value="TonB-dep_rcpt-like"/>
</dbReference>
<dbReference type="AlphaFoldDB" id="A0A1H6AFA9"/>
<evidence type="ECO:0000256" key="2">
    <source>
        <dbReference type="ARBA" id="ARBA00022448"/>
    </source>
</evidence>
<evidence type="ECO:0000259" key="14">
    <source>
        <dbReference type="Pfam" id="PF07715"/>
    </source>
</evidence>
<keyword evidence="5" id="KW-0732">Signal</keyword>
<evidence type="ECO:0000256" key="12">
    <source>
        <dbReference type="SAM" id="MobiDB-lite"/>
    </source>
</evidence>
<dbReference type="GO" id="GO:0015344">
    <property type="term" value="F:siderophore uptake transmembrane transporter activity"/>
    <property type="evidence" value="ECO:0007669"/>
    <property type="project" value="TreeGrafter"/>
</dbReference>
<evidence type="ECO:0000313" key="16">
    <source>
        <dbReference type="Proteomes" id="UP000236745"/>
    </source>
</evidence>
<dbReference type="RefSeq" id="WP_235009123.1">
    <property type="nucleotide sequence ID" value="NZ_FNVQ01000002.1"/>
</dbReference>
<organism evidence="15 16">
    <name type="scientific">Marinobacterium lutimaris</name>
    <dbReference type="NCBI Taxonomy" id="568106"/>
    <lineage>
        <taxon>Bacteria</taxon>
        <taxon>Pseudomonadati</taxon>
        <taxon>Pseudomonadota</taxon>
        <taxon>Gammaproteobacteria</taxon>
        <taxon>Oceanospirillales</taxon>
        <taxon>Oceanospirillaceae</taxon>
        <taxon>Marinobacterium</taxon>
    </lineage>
</organism>
<sequence length="685" mass="76291">MNHISDNAADLNQRSQSQEGTLYTAAPRTRTIPVSVLQKGTFGLGLAICASMALAAEPVQLKEMVVSAAGYEQEVVDAPASISVITREDLEKRPFKDVTDALSDVPGVVVTGGGSSADISMRGMGGKYTLFLVDGKRQSSRETRPNSDGPGIEQGWIPPLSAIERIEVIRGPMSSLYGSDALGGVINIITRKVAPEWGGEISAETILQEDDDSGDERRTNFYVNGPMINDKLGLQVYGQYSERDEDEILNGYSDQSNGNINGKMTWMLSEDQTLKFEAGHSRQRRATNPGKSSPTSGRGSDPTDVVYERDNFGLTHEFSSDIGQHDTYYTYDETDNPTRDMNYQEQVLNHKSVFNLTNHMLTIGAQYDKQELTDGGNQTGTMQDLTRWQMALFAEDEYFLTDSLAITTGLRYNRDENYGSAWTPRIYGVWHADDQWTFKGGISSGYRSPDLRQATDGWGQATGGRGGNAVIVGNSDLEAEKSVTGELGVNWQNYDGVQLGLTVYHTSYEDKITEDRYCDVSNGDASCVYLGESYDFISTRYNVDEVVMRGIEATASLPLSDTVEVSANYTYTDSEQRSGEFSGEPLNRLPKHMFNASLDWTPSYELNVWSRLNYRGRSSEGLSRTAMVEEVPSYTFVDVGLRYRLTDSTTFYTGVYNLFDKDVYYDKYEKVLDGRRYQAKIQYNF</sequence>
<evidence type="ECO:0000256" key="7">
    <source>
        <dbReference type="ARBA" id="ARBA00023077"/>
    </source>
</evidence>
<protein>
    <submittedName>
        <fullName evidence="15">Outer membrane receptor for ferrienterochelin and colicins</fullName>
    </submittedName>
</protein>
<keyword evidence="16" id="KW-1185">Reference proteome</keyword>
<keyword evidence="2 10" id="KW-0813">Transport</keyword>
<keyword evidence="7 11" id="KW-0798">TonB box</keyword>
<gene>
    <name evidence="15" type="ORF">SAMN05444390_10211</name>
</gene>
<keyword evidence="4 10" id="KW-0812">Transmembrane</keyword>
<evidence type="ECO:0000256" key="9">
    <source>
        <dbReference type="ARBA" id="ARBA00023237"/>
    </source>
</evidence>
<dbReference type="CDD" id="cd01347">
    <property type="entry name" value="ligand_gated_channel"/>
    <property type="match status" value="1"/>
</dbReference>
<evidence type="ECO:0000256" key="3">
    <source>
        <dbReference type="ARBA" id="ARBA00022452"/>
    </source>
</evidence>
<reference evidence="15 16" key="1">
    <citation type="submission" date="2016-10" db="EMBL/GenBank/DDBJ databases">
        <authorList>
            <person name="de Groot N.N."/>
        </authorList>
    </citation>
    <scope>NUCLEOTIDE SEQUENCE [LARGE SCALE GENOMIC DNA]</scope>
    <source>
        <strain evidence="15 16">DSM 22012</strain>
    </source>
</reference>
<keyword evidence="9 10" id="KW-0998">Cell outer membrane</keyword>
<evidence type="ECO:0000256" key="6">
    <source>
        <dbReference type="ARBA" id="ARBA00023065"/>
    </source>
</evidence>
<dbReference type="PROSITE" id="PS52016">
    <property type="entry name" value="TONB_DEPENDENT_REC_3"/>
    <property type="match status" value="1"/>
</dbReference>
<evidence type="ECO:0000256" key="4">
    <source>
        <dbReference type="ARBA" id="ARBA00022692"/>
    </source>
</evidence>
<proteinExistence type="inferred from homology"/>
<evidence type="ECO:0000259" key="13">
    <source>
        <dbReference type="Pfam" id="PF00593"/>
    </source>
</evidence>
<evidence type="ECO:0000256" key="8">
    <source>
        <dbReference type="ARBA" id="ARBA00023136"/>
    </source>
</evidence>
<dbReference type="InterPro" id="IPR000531">
    <property type="entry name" value="Beta-barrel_TonB"/>
</dbReference>
<comment type="subcellular location">
    <subcellularLocation>
        <location evidence="1 10">Cell outer membrane</location>
        <topology evidence="1 10">Multi-pass membrane protein</topology>
    </subcellularLocation>
</comment>
<feature type="domain" description="TonB-dependent receptor plug" evidence="14">
    <location>
        <begin position="76"/>
        <end position="185"/>
    </location>
</feature>
<dbReference type="InterPro" id="IPR012910">
    <property type="entry name" value="Plug_dom"/>
</dbReference>
<dbReference type="PANTHER" id="PTHR30069">
    <property type="entry name" value="TONB-DEPENDENT OUTER MEMBRANE RECEPTOR"/>
    <property type="match status" value="1"/>
</dbReference>
<keyword evidence="3 10" id="KW-1134">Transmembrane beta strand</keyword>
<dbReference type="Gene3D" id="2.40.170.20">
    <property type="entry name" value="TonB-dependent receptor, beta-barrel domain"/>
    <property type="match status" value="1"/>
</dbReference>
<keyword evidence="6" id="KW-0406">Ion transport</keyword>
<dbReference type="SUPFAM" id="SSF56935">
    <property type="entry name" value="Porins"/>
    <property type="match status" value="1"/>
</dbReference>
<feature type="region of interest" description="Disordered" evidence="12">
    <location>
        <begin position="1"/>
        <end position="24"/>
    </location>
</feature>
<name>A0A1H6AFA9_9GAMM</name>
<dbReference type="Pfam" id="PF07715">
    <property type="entry name" value="Plug"/>
    <property type="match status" value="1"/>
</dbReference>
<evidence type="ECO:0000256" key="1">
    <source>
        <dbReference type="ARBA" id="ARBA00004571"/>
    </source>
</evidence>
<evidence type="ECO:0000256" key="10">
    <source>
        <dbReference type="PROSITE-ProRule" id="PRU01360"/>
    </source>
</evidence>
<feature type="compositionally biased region" description="Polar residues" evidence="12">
    <location>
        <begin position="289"/>
        <end position="298"/>
    </location>
</feature>
<dbReference type="GO" id="GO:0009279">
    <property type="term" value="C:cell outer membrane"/>
    <property type="evidence" value="ECO:0007669"/>
    <property type="project" value="UniProtKB-SubCell"/>
</dbReference>
<evidence type="ECO:0000313" key="15">
    <source>
        <dbReference type="EMBL" id="SEG47433.1"/>
    </source>
</evidence>
<comment type="similarity">
    <text evidence="10 11">Belongs to the TonB-dependent receptor family.</text>
</comment>
<evidence type="ECO:0000256" key="11">
    <source>
        <dbReference type="RuleBase" id="RU003357"/>
    </source>
</evidence>